<protein>
    <recommendedName>
        <fullName evidence="3">Late blight resistance protein</fullName>
    </recommendedName>
</protein>
<evidence type="ECO:0008006" key="3">
    <source>
        <dbReference type="Google" id="ProtNLM"/>
    </source>
</evidence>
<dbReference type="EMBL" id="CP133621">
    <property type="protein sequence ID" value="WMV49235.1"/>
    <property type="molecule type" value="Genomic_DNA"/>
</dbReference>
<gene>
    <name evidence="1" type="ORF">MTR67_042620</name>
</gene>
<name>A0AAF0ZTV7_SOLVR</name>
<proteinExistence type="predicted"/>
<accession>A0AAF0ZTV7</accession>
<dbReference type="Proteomes" id="UP001234989">
    <property type="component" value="Chromosome 10"/>
</dbReference>
<sequence length="79" mass="9221">MLGQTPQHPNKEKKLGKRIKRVLRNARRLTTDSKLLNWINEALDADHGYLNLHHKMMQANWHQYIKCTSMRVGTLSNIG</sequence>
<organism evidence="1 2">
    <name type="scientific">Solanum verrucosum</name>
    <dbReference type="NCBI Taxonomy" id="315347"/>
    <lineage>
        <taxon>Eukaryota</taxon>
        <taxon>Viridiplantae</taxon>
        <taxon>Streptophyta</taxon>
        <taxon>Embryophyta</taxon>
        <taxon>Tracheophyta</taxon>
        <taxon>Spermatophyta</taxon>
        <taxon>Magnoliopsida</taxon>
        <taxon>eudicotyledons</taxon>
        <taxon>Gunneridae</taxon>
        <taxon>Pentapetalae</taxon>
        <taxon>asterids</taxon>
        <taxon>lamiids</taxon>
        <taxon>Solanales</taxon>
        <taxon>Solanaceae</taxon>
        <taxon>Solanoideae</taxon>
        <taxon>Solaneae</taxon>
        <taxon>Solanum</taxon>
    </lineage>
</organism>
<evidence type="ECO:0000313" key="1">
    <source>
        <dbReference type="EMBL" id="WMV49235.1"/>
    </source>
</evidence>
<dbReference type="AlphaFoldDB" id="A0AAF0ZTV7"/>
<keyword evidence="2" id="KW-1185">Reference proteome</keyword>
<evidence type="ECO:0000313" key="2">
    <source>
        <dbReference type="Proteomes" id="UP001234989"/>
    </source>
</evidence>
<reference evidence="1" key="1">
    <citation type="submission" date="2023-08" db="EMBL/GenBank/DDBJ databases">
        <title>A de novo genome assembly of Solanum verrucosum Schlechtendal, a Mexican diploid species geographically isolated from the other diploid A-genome species in potato relatives.</title>
        <authorList>
            <person name="Hosaka K."/>
        </authorList>
    </citation>
    <scope>NUCLEOTIDE SEQUENCE</scope>
    <source>
        <tissue evidence="1">Young leaves</tissue>
    </source>
</reference>